<proteinExistence type="predicted"/>
<dbReference type="PANTHER" id="PTHR37375">
    <property type="entry name" value="EXPRESSED PROTEIN"/>
    <property type="match status" value="1"/>
</dbReference>
<dbReference type="EMBL" id="CM035441">
    <property type="protein sequence ID" value="KAH7281546.1"/>
    <property type="molecule type" value="Genomic_DNA"/>
</dbReference>
<dbReference type="OMA" id="NWQGSLN"/>
<evidence type="ECO:0000313" key="2">
    <source>
        <dbReference type="EMBL" id="KAH7281546.1"/>
    </source>
</evidence>
<dbReference type="EMBL" id="CM035441">
    <property type="protein sequence ID" value="KAH7281547.1"/>
    <property type="molecule type" value="Genomic_DNA"/>
</dbReference>
<accession>A0A8T2QCY9</accession>
<dbReference type="SUPFAM" id="SSF50475">
    <property type="entry name" value="FMN-binding split barrel"/>
    <property type="match status" value="1"/>
</dbReference>
<sequence length="383" mass="43322">MSTVRLLSNKCKQHSSIHQQCRSFARQARTSKKSGDQSSKKRKSGLLNMAERCKDLLHLNWRGQLTTIRPRLADKKEREKAEKTLGDFANYIMFNGDMIVHIPEESKHCPNLLLNNHASMIVGHTDPAPLMKVFQQIGQRPPHALLVGRLMVPEKADMLSAEFLKVLIEKDLTDLQEAVNQSSTSIRPILESGSHILRSHVQTLTSILESKKDDTFYRLDASSCYYVDMSGVKHLAEPERLQQAKISFSPLLQVVIEGINRNQSRRMGLKLICACFLRVKVKEAFVSSGDRLGLNILARVLSDPDRPVSVSSIRKKEDSEKAANEVFEWKDLRLSFKTEVNDVNEFCAMLSQMEKECINALNCAREGMSHLSTSLKMCEKQVA</sequence>
<evidence type="ECO:0000256" key="1">
    <source>
        <dbReference type="SAM" id="MobiDB-lite"/>
    </source>
</evidence>
<comment type="caution">
    <text evidence="2">The sequence shown here is derived from an EMBL/GenBank/DDBJ whole genome shotgun (WGS) entry which is preliminary data.</text>
</comment>
<dbReference type="AlphaFoldDB" id="A0A8T2QCY9"/>
<name>A0A8T2QCY9_CERRI</name>
<dbReference type="PANTHER" id="PTHR37375:SF1">
    <property type="entry name" value="DUF2470 DOMAIN-CONTAINING PROTEIN"/>
    <property type="match status" value="1"/>
</dbReference>
<reference evidence="2" key="1">
    <citation type="submission" date="2021-08" db="EMBL/GenBank/DDBJ databases">
        <title>WGS assembly of Ceratopteris richardii.</title>
        <authorList>
            <person name="Marchant D.B."/>
            <person name="Chen G."/>
            <person name="Jenkins J."/>
            <person name="Shu S."/>
            <person name="Leebens-Mack J."/>
            <person name="Grimwood J."/>
            <person name="Schmutz J."/>
            <person name="Soltis P."/>
            <person name="Soltis D."/>
            <person name="Chen Z.-H."/>
        </authorList>
    </citation>
    <scope>NUCLEOTIDE SEQUENCE</scope>
    <source>
        <strain evidence="2">Whitten #5841</strain>
        <tissue evidence="2">Leaf</tissue>
    </source>
</reference>
<gene>
    <name evidence="2" type="ORF">KP509_36G053000</name>
</gene>
<dbReference type="Proteomes" id="UP000825935">
    <property type="component" value="Chromosome 36"/>
</dbReference>
<feature type="region of interest" description="Disordered" evidence="1">
    <location>
        <begin position="25"/>
        <end position="44"/>
    </location>
</feature>
<keyword evidence="3" id="KW-1185">Reference proteome</keyword>
<organism evidence="2 3">
    <name type="scientific">Ceratopteris richardii</name>
    <name type="common">Triangle waterfern</name>
    <dbReference type="NCBI Taxonomy" id="49495"/>
    <lineage>
        <taxon>Eukaryota</taxon>
        <taxon>Viridiplantae</taxon>
        <taxon>Streptophyta</taxon>
        <taxon>Embryophyta</taxon>
        <taxon>Tracheophyta</taxon>
        <taxon>Polypodiopsida</taxon>
        <taxon>Polypodiidae</taxon>
        <taxon>Polypodiales</taxon>
        <taxon>Pteridineae</taxon>
        <taxon>Pteridaceae</taxon>
        <taxon>Parkerioideae</taxon>
        <taxon>Ceratopteris</taxon>
    </lineage>
</organism>
<dbReference type="EMBL" id="CM035441">
    <property type="protein sequence ID" value="KAH7281545.1"/>
    <property type="molecule type" value="Genomic_DNA"/>
</dbReference>
<dbReference type="OrthoDB" id="10256706at2759"/>
<protein>
    <submittedName>
        <fullName evidence="2">Uncharacterized protein</fullName>
    </submittedName>
</protein>
<evidence type="ECO:0000313" key="3">
    <source>
        <dbReference type="Proteomes" id="UP000825935"/>
    </source>
</evidence>